<dbReference type="AlphaFoldDB" id="A0A4E0Q3G9"/>
<feature type="compositionally biased region" description="Basic residues" evidence="1">
    <location>
        <begin position="1"/>
        <end position="15"/>
    </location>
</feature>
<dbReference type="Pfam" id="PF01507">
    <property type="entry name" value="PAPS_reduct"/>
    <property type="match status" value="1"/>
</dbReference>
<proteinExistence type="predicted"/>
<evidence type="ECO:0000259" key="2">
    <source>
        <dbReference type="PROSITE" id="PS51379"/>
    </source>
</evidence>
<feature type="compositionally biased region" description="Basic and acidic residues" evidence="1">
    <location>
        <begin position="16"/>
        <end position="27"/>
    </location>
</feature>
<dbReference type="Gene3D" id="3.40.50.620">
    <property type="entry name" value="HUPs"/>
    <property type="match status" value="1"/>
</dbReference>
<comment type="caution">
    <text evidence="3">The sequence shown here is derived from an EMBL/GenBank/DDBJ whole genome shotgun (WGS) entry which is preliminary data.</text>
</comment>
<dbReference type="PANTHER" id="PTHR43196">
    <property type="entry name" value="SULFATE ADENYLYLTRANSFERASE SUBUNIT 2"/>
    <property type="match status" value="1"/>
</dbReference>
<dbReference type="Proteomes" id="UP000297295">
    <property type="component" value="Unassembled WGS sequence"/>
</dbReference>
<dbReference type="NCBIfam" id="NF010366">
    <property type="entry name" value="PRK13795.1-1"/>
    <property type="match status" value="1"/>
</dbReference>
<accession>A0A4E0Q3G9</accession>
<gene>
    <name evidence="3" type="ORF">CUN85_10375</name>
</gene>
<dbReference type="Pfam" id="PF00037">
    <property type="entry name" value="Fer4"/>
    <property type="match status" value="1"/>
</dbReference>
<organism evidence="3 4">
    <name type="scientific">Methanolobus halotolerans</name>
    <dbReference type="NCBI Taxonomy" id="2052935"/>
    <lineage>
        <taxon>Archaea</taxon>
        <taxon>Methanobacteriati</taxon>
        <taxon>Methanobacteriota</taxon>
        <taxon>Stenosarchaea group</taxon>
        <taxon>Methanomicrobia</taxon>
        <taxon>Methanosarcinales</taxon>
        <taxon>Methanosarcinaceae</taxon>
        <taxon>Methanolobus</taxon>
    </lineage>
</organism>
<dbReference type="OrthoDB" id="5817at2157"/>
<dbReference type="GO" id="GO:0016491">
    <property type="term" value="F:oxidoreductase activity"/>
    <property type="evidence" value="ECO:0007669"/>
    <property type="project" value="UniProtKB-ARBA"/>
</dbReference>
<name>A0A4E0Q3G9_9EURY</name>
<evidence type="ECO:0000256" key="1">
    <source>
        <dbReference type="SAM" id="MobiDB-lite"/>
    </source>
</evidence>
<dbReference type="RefSeq" id="WP_135390240.1">
    <property type="nucleotide sequence ID" value="NZ_PGGK01000012.1"/>
</dbReference>
<dbReference type="InterPro" id="IPR002500">
    <property type="entry name" value="PAPS_reduct_dom"/>
</dbReference>
<dbReference type="InterPro" id="IPR017900">
    <property type="entry name" value="4Fe4S_Fe_S_CS"/>
</dbReference>
<dbReference type="InterPro" id="IPR014729">
    <property type="entry name" value="Rossmann-like_a/b/a_fold"/>
</dbReference>
<dbReference type="SUPFAM" id="SSF52402">
    <property type="entry name" value="Adenine nucleotide alpha hydrolases-like"/>
    <property type="match status" value="1"/>
</dbReference>
<evidence type="ECO:0000313" key="4">
    <source>
        <dbReference type="Proteomes" id="UP000297295"/>
    </source>
</evidence>
<dbReference type="InterPro" id="IPR017896">
    <property type="entry name" value="4Fe4S_Fe-S-bd"/>
</dbReference>
<feature type="domain" description="4Fe-4S ferredoxin-type" evidence="2">
    <location>
        <begin position="635"/>
        <end position="661"/>
    </location>
</feature>
<dbReference type="SUPFAM" id="SSF88697">
    <property type="entry name" value="PUA domain-like"/>
    <property type="match status" value="1"/>
</dbReference>
<dbReference type="PANTHER" id="PTHR43196:SF2">
    <property type="entry name" value="PHOSPHOADENOSINE PHOSPHOSULFATE REDUCTASE"/>
    <property type="match status" value="1"/>
</dbReference>
<feature type="domain" description="4Fe-4S ferredoxin-type" evidence="2">
    <location>
        <begin position="605"/>
        <end position="634"/>
    </location>
</feature>
<dbReference type="CDD" id="cd23947">
    <property type="entry name" value="PAPS_reductase-like_YbdN"/>
    <property type="match status" value="1"/>
</dbReference>
<dbReference type="InterPro" id="IPR050128">
    <property type="entry name" value="Sulfate_adenylyltrnsfr_sub2"/>
</dbReference>
<dbReference type="SUPFAM" id="SSF54862">
    <property type="entry name" value="4Fe-4S ferredoxins"/>
    <property type="match status" value="1"/>
</dbReference>
<dbReference type="PROSITE" id="PS00198">
    <property type="entry name" value="4FE4S_FER_1"/>
    <property type="match status" value="1"/>
</dbReference>
<dbReference type="PROSITE" id="PS50890">
    <property type="entry name" value="PUA"/>
    <property type="match status" value="1"/>
</dbReference>
<evidence type="ECO:0000313" key="3">
    <source>
        <dbReference type="EMBL" id="TGC08035.1"/>
    </source>
</evidence>
<dbReference type="InterPro" id="IPR015947">
    <property type="entry name" value="PUA-like_sf"/>
</dbReference>
<feature type="region of interest" description="Disordered" evidence="1">
    <location>
        <begin position="1"/>
        <end position="32"/>
    </location>
</feature>
<sequence length="662" mass="73650">MNQNRSHRRQSGKKLRSPDSKVMERSSGRSTPRYADHAKDFIFWCSECNVPLIQAKCCTCGQDGRRIVLSQPADVRFCSPYERQLLCEQLIRSFGCDPLGERIVLLNKIPGDDKADEVIVDGLFFGILRFSLQSMDYDFEPMVLGAKVLLEHCAKKVFTLKKSNRHLNGKKLGPDMVVEMSAGIKSGDYVLVVSGNLTGYGVAYCDTEDLRKAGGTVLRIRKVDSQTVSLNPRVSTLDDVIAANVAHLRTLGKNAMNTIKGIANQDPYRSLPVNVSFSGGKDSLVILDLARSALRNVNVKAFFLNTGIEFPETVDFVHEYCRDNDIELVEKKAATGFWDNVETFGPPAKDFRWCCKICKLAPANEAIEECLETAPVCLTIDGKRKYESFSRARIATSEKNPFVPGQLNIFPIRDWRAIEVWLYIYWRGLQYNPLYAMGFERVGCYLCPAALSAEYMRLGDLHPELSEKWNTFLLSWAEKAGVPEQFVTHGMWRWKELPPKMLKFCEDMGISSSFSLQESPFSIKISSGISPCKAGGYTIEGAINGLSMKRAGNIMNILGKATFSEELGVLFATRASSTVKVFSSGSMVINSQTQEKAEKLFAEASRQLVRNHRCTECGICINACPSGAISLTAGEGIIVNEDCTCCGRCTDSCVLIKYENKL</sequence>
<dbReference type="Gene3D" id="3.30.70.20">
    <property type="match status" value="1"/>
</dbReference>
<reference evidence="3 4" key="1">
    <citation type="submission" date="2017-11" db="EMBL/GenBank/DDBJ databases">
        <title>Isolation and Characterization of Methanogenic Archaea from Saline Meromictic Lake at Siberia.</title>
        <authorList>
            <person name="Shen Y."/>
            <person name="Huang H.-H."/>
            <person name="Lai M.-C."/>
            <person name="Chen S.-C."/>
        </authorList>
    </citation>
    <scope>NUCLEOTIDE SEQUENCE [LARGE SCALE GENOMIC DNA]</scope>
    <source>
        <strain evidence="3 4">SY-01</strain>
    </source>
</reference>
<keyword evidence="4" id="KW-1185">Reference proteome</keyword>
<protein>
    <submittedName>
        <fullName evidence="3">Phosphoadenosine phosphosulfate reductase</fullName>
    </submittedName>
</protein>
<dbReference type="EMBL" id="PGGK01000012">
    <property type="protein sequence ID" value="TGC08035.1"/>
    <property type="molecule type" value="Genomic_DNA"/>
</dbReference>
<dbReference type="PROSITE" id="PS51379">
    <property type="entry name" value="4FE4S_FER_2"/>
    <property type="match status" value="2"/>
</dbReference>